<feature type="region of interest" description="Disordered" evidence="1">
    <location>
        <begin position="80"/>
        <end position="101"/>
    </location>
</feature>
<dbReference type="InterPro" id="IPR013783">
    <property type="entry name" value="Ig-like_fold"/>
</dbReference>
<dbReference type="PANTHER" id="PTHR15048:SF0">
    <property type="entry name" value="STARCH-BINDING DOMAIN-CONTAINING PROTEIN 1"/>
    <property type="match status" value="1"/>
</dbReference>
<comment type="caution">
    <text evidence="3">The sequence shown here is derived from an EMBL/GenBank/DDBJ whole genome shotgun (WGS) entry which is preliminary data.</text>
</comment>
<dbReference type="PANTHER" id="PTHR15048">
    <property type="entry name" value="STARCH-BINDING DOMAIN-CONTAINING PROTEIN 1"/>
    <property type="match status" value="1"/>
</dbReference>
<evidence type="ECO:0000313" key="4">
    <source>
        <dbReference type="Proteomes" id="UP000815325"/>
    </source>
</evidence>
<keyword evidence="4" id="KW-1185">Reference proteome</keyword>
<sequence length="318" mass="35692">MLAALGCPGLSRIALHLSLSPPPHLANLQTSSQLSCSNSSSGSSRRRRRRSLGPVVAPRSPSIPLQPCLQGSQFPCRCANTPSSTTFPDDQDDENPDDEVPTTFELMQRPNAEKPTVRVRLSVHYRVHSRQMLCIGGSLIPFGWSFLSIAKVPMTWNNGDVWTCEVELQAGQRIEYKYVVLEEQDWTRLVNEEAQGLVEIKYRTGLEPAQPPNVQAIQRQMAIVAWQPGPNRILNVPSEEELQQLRIGEAIERIPPLPSQTIPYKNTIKREPVQKTEPFEGTWEVLTTDVEDKPFLDRYDAWGCSNRRPPSLKGLSFG</sequence>
<gene>
    <name evidence="3" type="ORF">DUNSADRAFT_12710</name>
</gene>
<dbReference type="InterPro" id="IPR013784">
    <property type="entry name" value="Carb-bd-like_fold"/>
</dbReference>
<dbReference type="PROSITE" id="PS51166">
    <property type="entry name" value="CBM20"/>
    <property type="match status" value="1"/>
</dbReference>
<accession>A0ABQ7GAT6</accession>
<feature type="domain" description="CBM20" evidence="2">
    <location>
        <begin position="111"/>
        <end position="254"/>
    </location>
</feature>
<feature type="compositionally biased region" description="Low complexity" evidence="1">
    <location>
        <begin position="31"/>
        <end position="43"/>
    </location>
</feature>
<dbReference type="InterPro" id="IPR002044">
    <property type="entry name" value="CBM20"/>
</dbReference>
<evidence type="ECO:0000313" key="3">
    <source>
        <dbReference type="EMBL" id="KAF5831715.1"/>
    </source>
</evidence>
<dbReference type="Proteomes" id="UP000815325">
    <property type="component" value="Unassembled WGS sequence"/>
</dbReference>
<protein>
    <recommendedName>
        <fullName evidence="2">CBM20 domain-containing protein</fullName>
    </recommendedName>
</protein>
<dbReference type="Pfam" id="PF00686">
    <property type="entry name" value="CBM_20"/>
    <property type="match status" value="1"/>
</dbReference>
<evidence type="ECO:0000259" key="2">
    <source>
        <dbReference type="PROSITE" id="PS51166"/>
    </source>
</evidence>
<dbReference type="Gene3D" id="2.60.40.10">
    <property type="entry name" value="Immunoglobulins"/>
    <property type="match status" value="1"/>
</dbReference>
<evidence type="ECO:0000256" key="1">
    <source>
        <dbReference type="SAM" id="MobiDB-lite"/>
    </source>
</evidence>
<dbReference type="EMBL" id="MU069927">
    <property type="protein sequence ID" value="KAF5831715.1"/>
    <property type="molecule type" value="Genomic_DNA"/>
</dbReference>
<feature type="region of interest" description="Disordered" evidence="1">
    <location>
        <begin position="26"/>
        <end position="59"/>
    </location>
</feature>
<name>A0ABQ7GAT6_DUNSA</name>
<feature type="compositionally biased region" description="Acidic residues" evidence="1">
    <location>
        <begin position="89"/>
        <end position="100"/>
    </location>
</feature>
<organism evidence="3 4">
    <name type="scientific">Dunaliella salina</name>
    <name type="common">Green alga</name>
    <name type="synonym">Protococcus salinus</name>
    <dbReference type="NCBI Taxonomy" id="3046"/>
    <lineage>
        <taxon>Eukaryota</taxon>
        <taxon>Viridiplantae</taxon>
        <taxon>Chlorophyta</taxon>
        <taxon>core chlorophytes</taxon>
        <taxon>Chlorophyceae</taxon>
        <taxon>CS clade</taxon>
        <taxon>Chlamydomonadales</taxon>
        <taxon>Dunaliellaceae</taxon>
        <taxon>Dunaliella</taxon>
    </lineage>
</organism>
<dbReference type="SUPFAM" id="SSF49452">
    <property type="entry name" value="Starch-binding domain-like"/>
    <property type="match status" value="1"/>
</dbReference>
<reference evidence="3" key="1">
    <citation type="submission" date="2017-08" db="EMBL/GenBank/DDBJ databases">
        <authorList>
            <person name="Polle J.E."/>
            <person name="Barry K."/>
            <person name="Cushman J."/>
            <person name="Schmutz J."/>
            <person name="Tran D."/>
            <person name="Hathwaick L.T."/>
            <person name="Yim W.C."/>
            <person name="Jenkins J."/>
            <person name="Mckie-Krisberg Z.M."/>
            <person name="Prochnik S."/>
            <person name="Lindquist E."/>
            <person name="Dockter R.B."/>
            <person name="Adam C."/>
            <person name="Molina H."/>
            <person name="Bunkerborg J."/>
            <person name="Jin E."/>
            <person name="Buchheim M."/>
            <person name="Magnuson J."/>
        </authorList>
    </citation>
    <scope>NUCLEOTIDE SEQUENCE</scope>
    <source>
        <strain evidence="3">CCAP 19/18</strain>
    </source>
</reference>
<proteinExistence type="predicted"/>